<feature type="region of interest" description="Disordered" evidence="1">
    <location>
        <begin position="1"/>
        <end position="20"/>
    </location>
</feature>
<accession>A0AAW2EVM1</accession>
<evidence type="ECO:0000313" key="3">
    <source>
        <dbReference type="Proteomes" id="UP001430953"/>
    </source>
</evidence>
<dbReference type="Proteomes" id="UP001430953">
    <property type="component" value="Unassembled WGS sequence"/>
</dbReference>
<evidence type="ECO:0000256" key="1">
    <source>
        <dbReference type="SAM" id="MobiDB-lite"/>
    </source>
</evidence>
<reference evidence="2 3" key="1">
    <citation type="submission" date="2023-03" db="EMBL/GenBank/DDBJ databases">
        <title>High recombination rates correlate with genetic variation in Cardiocondyla obscurior ants.</title>
        <authorList>
            <person name="Errbii M."/>
        </authorList>
    </citation>
    <scope>NUCLEOTIDE SEQUENCE [LARGE SCALE GENOMIC DNA]</scope>
    <source>
        <strain evidence="2">Alpha-2009</strain>
        <tissue evidence="2">Whole body</tissue>
    </source>
</reference>
<comment type="caution">
    <text evidence="2">The sequence shown here is derived from an EMBL/GenBank/DDBJ whole genome shotgun (WGS) entry which is preliminary data.</text>
</comment>
<keyword evidence="3" id="KW-1185">Reference proteome</keyword>
<protein>
    <submittedName>
        <fullName evidence="2">Uncharacterized protein</fullName>
    </submittedName>
</protein>
<organism evidence="2 3">
    <name type="scientific">Cardiocondyla obscurior</name>
    <dbReference type="NCBI Taxonomy" id="286306"/>
    <lineage>
        <taxon>Eukaryota</taxon>
        <taxon>Metazoa</taxon>
        <taxon>Ecdysozoa</taxon>
        <taxon>Arthropoda</taxon>
        <taxon>Hexapoda</taxon>
        <taxon>Insecta</taxon>
        <taxon>Pterygota</taxon>
        <taxon>Neoptera</taxon>
        <taxon>Endopterygota</taxon>
        <taxon>Hymenoptera</taxon>
        <taxon>Apocrita</taxon>
        <taxon>Aculeata</taxon>
        <taxon>Formicoidea</taxon>
        <taxon>Formicidae</taxon>
        <taxon>Myrmicinae</taxon>
        <taxon>Cardiocondyla</taxon>
    </lineage>
</organism>
<proteinExistence type="predicted"/>
<dbReference type="AlphaFoldDB" id="A0AAW2EVM1"/>
<feature type="compositionally biased region" description="Low complexity" evidence="1">
    <location>
        <begin position="1"/>
        <end position="18"/>
    </location>
</feature>
<sequence length="86" mass="9571">MIIISRTHSPRPSSSSRPKFSDGFLCRDRKFNACVPCAEGRFDIVPSNSCRRSNLEKHGERGRVLASGSQSARSSYALRRSGTQRV</sequence>
<feature type="region of interest" description="Disordered" evidence="1">
    <location>
        <begin position="56"/>
        <end position="86"/>
    </location>
</feature>
<gene>
    <name evidence="2" type="ORF">PUN28_016365</name>
</gene>
<dbReference type="EMBL" id="JADYXP020000018">
    <property type="protein sequence ID" value="KAL0106628.1"/>
    <property type="molecule type" value="Genomic_DNA"/>
</dbReference>
<name>A0AAW2EVM1_9HYME</name>
<evidence type="ECO:0000313" key="2">
    <source>
        <dbReference type="EMBL" id="KAL0106628.1"/>
    </source>
</evidence>